<dbReference type="AlphaFoldDB" id="A0A0B8QPV3"/>
<keyword evidence="2" id="KW-0378">Hydrolase</keyword>
<evidence type="ECO:0000313" key="3">
    <source>
        <dbReference type="Proteomes" id="UP000031666"/>
    </source>
</evidence>
<dbReference type="EMBL" id="BBSC01000006">
    <property type="protein sequence ID" value="GAM76389.1"/>
    <property type="molecule type" value="Genomic_DNA"/>
</dbReference>
<reference evidence="2 3" key="2">
    <citation type="submission" date="2015-01" db="EMBL/GenBank/DDBJ databases">
        <authorList>
            <consortium name="NBRP consortium"/>
            <person name="Sawabe T."/>
            <person name="Meirelles P."/>
            <person name="Feng G."/>
            <person name="Sayaka M."/>
            <person name="Hattori M."/>
            <person name="Ohkuma M."/>
        </authorList>
    </citation>
    <scope>NUCLEOTIDE SEQUENCE [LARGE SCALE GENOMIC DNA]</scope>
    <source>
        <strain evidence="3">JCM 19241</strain>
    </source>
</reference>
<accession>A0A0B8QPV3</accession>
<reference evidence="2 3" key="1">
    <citation type="submission" date="2015-01" db="EMBL/GenBank/DDBJ databases">
        <title>Vibrio sp. C94 JCM 19241 whole genome shotgun sequence.</title>
        <authorList>
            <person name="Sawabe T."/>
            <person name="Meirelles P."/>
            <person name="Feng G."/>
            <person name="Sayaka M."/>
            <person name="Hattori M."/>
            <person name="Ohkuma M."/>
        </authorList>
    </citation>
    <scope>NUCLEOTIDE SEQUENCE [LARGE SCALE GENOMIC DNA]</scope>
    <source>
        <strain evidence="3">JCM 19241</strain>
    </source>
</reference>
<organism evidence="2 3">
    <name type="scientific">Vibrio ishigakensis</name>
    <dbReference type="NCBI Taxonomy" id="1481914"/>
    <lineage>
        <taxon>Bacteria</taxon>
        <taxon>Pseudomonadati</taxon>
        <taxon>Pseudomonadota</taxon>
        <taxon>Gammaproteobacteria</taxon>
        <taxon>Vibrionales</taxon>
        <taxon>Vibrionaceae</taxon>
        <taxon>Vibrio</taxon>
    </lineage>
</organism>
<gene>
    <name evidence="2" type="ORF">JCM19241_3926</name>
</gene>
<dbReference type="STRING" id="1481914.JCM19241_3926"/>
<evidence type="ECO:0000256" key="1">
    <source>
        <dbReference type="ARBA" id="ARBA00022837"/>
    </source>
</evidence>
<keyword evidence="1" id="KW-0106">Calcium</keyword>
<protein>
    <submittedName>
        <fullName evidence="2">Alkaline phosphatase</fullName>
        <ecNumber evidence="2">3.1.3.1</ecNumber>
    </submittedName>
</protein>
<name>A0A0B8QPV3_9VIBR</name>
<dbReference type="GO" id="GO:0004035">
    <property type="term" value="F:alkaline phosphatase activity"/>
    <property type="evidence" value="ECO:0007669"/>
    <property type="project" value="UniProtKB-EC"/>
</dbReference>
<proteinExistence type="predicted"/>
<sequence>MTTGSGSDVVIGDNGQVDLIDGVVRVIQSTDTENVTAGSDTIKVGSGFDRVIAGLDSDIVTSDSGNSHVIATMAY</sequence>
<dbReference type="InterPro" id="IPR001343">
    <property type="entry name" value="Hemolysn_Ca-bd"/>
</dbReference>
<comment type="caution">
    <text evidence="2">The sequence shown here is derived from an EMBL/GenBank/DDBJ whole genome shotgun (WGS) entry which is preliminary data.</text>
</comment>
<dbReference type="Proteomes" id="UP000031666">
    <property type="component" value="Unassembled WGS sequence"/>
</dbReference>
<dbReference type="SUPFAM" id="SSF51120">
    <property type="entry name" value="beta-Roll"/>
    <property type="match status" value="1"/>
</dbReference>
<dbReference type="InterPro" id="IPR011049">
    <property type="entry name" value="Serralysin-like_metalloprot_C"/>
</dbReference>
<dbReference type="EC" id="3.1.3.1" evidence="2"/>
<dbReference type="Pfam" id="PF00353">
    <property type="entry name" value="HemolysinCabind"/>
    <property type="match status" value="2"/>
</dbReference>
<dbReference type="GO" id="GO:0005509">
    <property type="term" value="F:calcium ion binding"/>
    <property type="evidence" value="ECO:0007669"/>
    <property type="project" value="InterPro"/>
</dbReference>
<evidence type="ECO:0000313" key="2">
    <source>
        <dbReference type="EMBL" id="GAM76389.1"/>
    </source>
</evidence>